<reference evidence="4" key="1">
    <citation type="submission" date="2025-08" db="UniProtKB">
        <authorList>
            <consortium name="RefSeq"/>
        </authorList>
    </citation>
    <scope>IDENTIFICATION</scope>
    <source>
        <tissue evidence="4">Blood</tissue>
    </source>
</reference>
<comment type="similarity">
    <text evidence="1">Belongs to the CFAP97 family.</text>
</comment>
<dbReference type="PANTHER" id="PTHR33768:SF7">
    <property type="entry name" value="CFAP97 DOMAIN CONTAINING 2"/>
    <property type="match status" value="1"/>
</dbReference>
<dbReference type="InterPro" id="IPR029488">
    <property type="entry name" value="Hmw/CFAP97"/>
</dbReference>
<proteinExistence type="inferred from homology"/>
<feature type="compositionally biased region" description="Basic and acidic residues" evidence="2">
    <location>
        <begin position="192"/>
        <end position="210"/>
    </location>
</feature>
<evidence type="ECO:0000313" key="3">
    <source>
        <dbReference type="Proteomes" id="UP001190640"/>
    </source>
</evidence>
<accession>A0AA97J0K3</accession>
<dbReference type="Pfam" id="PF13879">
    <property type="entry name" value="Hmw_CFAP97"/>
    <property type="match status" value="1"/>
</dbReference>
<dbReference type="InterPro" id="IPR038792">
    <property type="entry name" value="CFAP97D1/2"/>
</dbReference>
<dbReference type="AlphaFoldDB" id="A0AA97J0K3"/>
<evidence type="ECO:0000256" key="1">
    <source>
        <dbReference type="ARBA" id="ARBA00008315"/>
    </source>
</evidence>
<name>A0AA97J0K3_EUBMA</name>
<evidence type="ECO:0000313" key="4">
    <source>
        <dbReference type="RefSeq" id="XP_054829150.1"/>
    </source>
</evidence>
<dbReference type="PANTHER" id="PTHR33768">
    <property type="entry name" value="MIP11318P"/>
    <property type="match status" value="1"/>
</dbReference>
<feature type="compositionally biased region" description="Basic residues" evidence="2">
    <location>
        <begin position="164"/>
        <end position="191"/>
    </location>
</feature>
<evidence type="ECO:0000256" key="2">
    <source>
        <dbReference type="SAM" id="MobiDB-lite"/>
    </source>
</evidence>
<feature type="region of interest" description="Disordered" evidence="2">
    <location>
        <begin position="164"/>
        <end position="228"/>
    </location>
</feature>
<dbReference type="Proteomes" id="UP001190640">
    <property type="component" value="Chromosome 3"/>
</dbReference>
<organism evidence="3 4">
    <name type="scientific">Eublepharis macularius</name>
    <name type="common">Leopard gecko</name>
    <name type="synonym">Cyrtodactylus macularius</name>
    <dbReference type="NCBI Taxonomy" id="481883"/>
    <lineage>
        <taxon>Eukaryota</taxon>
        <taxon>Metazoa</taxon>
        <taxon>Chordata</taxon>
        <taxon>Craniata</taxon>
        <taxon>Vertebrata</taxon>
        <taxon>Euteleostomi</taxon>
        <taxon>Lepidosauria</taxon>
        <taxon>Squamata</taxon>
        <taxon>Bifurcata</taxon>
        <taxon>Gekkota</taxon>
        <taxon>Eublepharidae</taxon>
        <taxon>Eublepharinae</taxon>
        <taxon>Eublepharis</taxon>
    </lineage>
</organism>
<dbReference type="KEGG" id="emc:129325492"/>
<feature type="compositionally biased region" description="Low complexity" evidence="2">
    <location>
        <begin position="213"/>
        <end position="228"/>
    </location>
</feature>
<dbReference type="GeneID" id="129325492"/>
<sequence length="228" mass="27785">MHRAYQSVLPCSSKYLQQKWDKAVYEEHWKKVQAAKPVVDTSAPPTYGHLLLKLKKLELEKDRLSIIERDNRLLLEKMSFIMRTTGRIDNKNDYEPKRERLWHWYIISFSLNRRKREQELLRITKENYAILERITKCQPQYKVQKWNEDWHKAEEYMNSIARYPRRLCKSRNQKKQKYNKKTPKRKKQKAKRLNDGCLTDKSERKEREDTNNENENQKNQSENQEGKV</sequence>
<dbReference type="RefSeq" id="XP_054829150.1">
    <property type="nucleotide sequence ID" value="XM_054973175.1"/>
</dbReference>
<gene>
    <name evidence="4" type="primary">CFAP97D2</name>
</gene>
<keyword evidence="3" id="KW-1185">Reference proteome</keyword>
<dbReference type="CTD" id="101929355"/>
<protein>
    <submittedName>
        <fullName evidence="4">Uncharacterized protein CFAP97D2 isoform X1</fullName>
    </submittedName>
</protein>